<accession>A0A934T160</accession>
<comment type="caution">
    <text evidence="1">The sequence shown here is derived from an EMBL/GenBank/DDBJ whole genome shotgun (WGS) entry which is preliminary data.</text>
</comment>
<keyword evidence="2" id="KW-1185">Reference proteome</keyword>
<protein>
    <submittedName>
        <fullName evidence="1">Uncharacterized protein</fullName>
    </submittedName>
</protein>
<evidence type="ECO:0000313" key="1">
    <source>
        <dbReference type="EMBL" id="MBK4735548.1"/>
    </source>
</evidence>
<dbReference type="Proteomes" id="UP000622890">
    <property type="component" value="Unassembled WGS sequence"/>
</dbReference>
<dbReference type="EMBL" id="JAEPBG010000004">
    <property type="protein sequence ID" value="MBK4735548.1"/>
    <property type="molecule type" value="Genomic_DNA"/>
</dbReference>
<dbReference type="PANTHER" id="PTHR40705">
    <property type="entry name" value="TRNA(ILE2) 2-AGMATINYLCYTIDINE SYNTHETASE TIAS"/>
    <property type="match status" value="1"/>
</dbReference>
<organism evidence="1 2">
    <name type="scientific">Noviherbaspirillum pedocola</name>
    <dbReference type="NCBI Taxonomy" id="2801341"/>
    <lineage>
        <taxon>Bacteria</taxon>
        <taxon>Pseudomonadati</taxon>
        <taxon>Pseudomonadota</taxon>
        <taxon>Betaproteobacteria</taxon>
        <taxon>Burkholderiales</taxon>
        <taxon>Oxalobacteraceae</taxon>
        <taxon>Noviherbaspirillum</taxon>
    </lineage>
</organism>
<sequence length="282" mass="30554">MKQHGQGGKNGDKGEQWHALDAAGCLWQQGGTADWLLAIDDTDNLESRGTGFRARELALLLMRDGLARVRGITRHQLLVDPRIPYTSHNSSACLALERIVAPETVFDFACEYLLRASADGSDAGVVLVGKNDMPAGIIEWGRSAQRIVLQQADALALAARHGIRIAGLTGTGGGVIGALAATGLHATGNDGRFLWLKSLRSLAQQHRSARELLETTGAIAMRHPNPDAGAAFEAVPADDLIALGNWPRAVFLHHQPVLFVENNDEPEICPWRVVDRELIKRY</sequence>
<dbReference type="Gene3D" id="3.30.70.2200">
    <property type="match status" value="1"/>
</dbReference>
<reference evidence="1" key="1">
    <citation type="submission" date="2021-01" db="EMBL/GenBank/DDBJ databases">
        <title>Genome sequence of strain Noviherbaspirillum sp. DKR-6.</title>
        <authorList>
            <person name="Chaudhary D.K."/>
        </authorList>
    </citation>
    <scope>NUCLEOTIDE SEQUENCE</scope>
    <source>
        <strain evidence="1">DKR-6</strain>
    </source>
</reference>
<dbReference type="RefSeq" id="WP_200592296.1">
    <property type="nucleotide sequence ID" value="NZ_JAEPBG010000004.1"/>
</dbReference>
<name>A0A934T160_9BURK</name>
<proteinExistence type="predicted"/>
<dbReference type="PANTHER" id="PTHR40705:SF2">
    <property type="entry name" value="DUF1743 DOMAIN-CONTAINING PROTEIN"/>
    <property type="match status" value="1"/>
</dbReference>
<evidence type="ECO:0000313" key="2">
    <source>
        <dbReference type="Proteomes" id="UP000622890"/>
    </source>
</evidence>
<dbReference type="AlphaFoldDB" id="A0A934T160"/>
<gene>
    <name evidence="1" type="ORF">JJB74_13075</name>
</gene>